<sequence>MRAAAGATTTADAWNFVEGGSGGEHTMRENGLAFDRVRLLPRVAVDVAGRTARTRLLGLPVPVPLAVAPMAYQTWLHPDGEVATAAAAAAAGVPFVVSMMASRTVEDIAATGAATVMQLYWLRDRGLFRELIGRAEAAGCAALMLTVDVPLLGRRLRDMRGGLVRPATVVAANLGGAGGGAGAGRAGRSEVALHTKVLFDPSLSWADVAWVRSVTRLPLVLKGILDPDDAALAVDAGADAVVVSNHGGRQLDGAVATATALPAVVDAIAGRCEVLVDSGIRGGVDVLKALALGAAGVLVGRPLLWGLAAGGAPGVTRVFDLISEELHEAMALAGCPDVDSARRLRTSVAGGGC</sequence>
<gene>
    <name evidence="7" type="ORF">AAFH96_19305</name>
</gene>
<dbReference type="PIRSF" id="PIRSF000138">
    <property type="entry name" value="Al-hdrx_acd_dh"/>
    <property type="match status" value="1"/>
</dbReference>
<dbReference type="InterPro" id="IPR037396">
    <property type="entry name" value="FMN_HAD"/>
</dbReference>
<dbReference type="Proteomes" id="UP001582793">
    <property type="component" value="Unassembled WGS sequence"/>
</dbReference>
<dbReference type="PROSITE" id="PS51349">
    <property type="entry name" value="FMN_HYDROXY_ACID_DH_2"/>
    <property type="match status" value="1"/>
</dbReference>
<dbReference type="EMBL" id="JBCGDC010000054">
    <property type="protein sequence ID" value="MFB6395238.1"/>
    <property type="molecule type" value="Genomic_DNA"/>
</dbReference>
<evidence type="ECO:0000256" key="3">
    <source>
        <dbReference type="ARBA" id="ARBA00022643"/>
    </source>
</evidence>
<accession>A0ABV5CWU3</accession>
<proteinExistence type="inferred from homology"/>
<keyword evidence="3" id="KW-0288">FMN</keyword>
<comment type="cofactor">
    <cofactor evidence="1">
        <name>FMN</name>
        <dbReference type="ChEBI" id="CHEBI:58210"/>
    </cofactor>
</comment>
<evidence type="ECO:0000256" key="1">
    <source>
        <dbReference type="ARBA" id="ARBA00001917"/>
    </source>
</evidence>
<protein>
    <submittedName>
        <fullName evidence="7">Alpha-hydroxy acid oxidase</fullName>
        <ecNumber evidence="7">1.-.-.-</ecNumber>
    </submittedName>
</protein>
<evidence type="ECO:0000256" key="5">
    <source>
        <dbReference type="ARBA" id="ARBA00024042"/>
    </source>
</evidence>
<dbReference type="EC" id="1.-.-.-" evidence="7"/>
<keyword evidence="2" id="KW-0285">Flavoprotein</keyword>
<comment type="caution">
    <text evidence="7">The sequence shown here is derived from an EMBL/GenBank/DDBJ whole genome shotgun (WGS) entry which is preliminary data.</text>
</comment>
<evidence type="ECO:0000313" key="7">
    <source>
        <dbReference type="EMBL" id="MFB6395238.1"/>
    </source>
</evidence>
<dbReference type="InterPro" id="IPR013785">
    <property type="entry name" value="Aldolase_TIM"/>
</dbReference>
<dbReference type="PROSITE" id="PS00557">
    <property type="entry name" value="FMN_HYDROXY_ACID_DH_1"/>
    <property type="match status" value="1"/>
</dbReference>
<feature type="domain" description="FMN hydroxy acid dehydrogenase" evidence="6">
    <location>
        <begin position="1"/>
        <end position="351"/>
    </location>
</feature>
<dbReference type="GO" id="GO:0016491">
    <property type="term" value="F:oxidoreductase activity"/>
    <property type="evidence" value="ECO:0007669"/>
    <property type="project" value="UniProtKB-KW"/>
</dbReference>
<keyword evidence="8" id="KW-1185">Reference proteome</keyword>
<evidence type="ECO:0000256" key="4">
    <source>
        <dbReference type="ARBA" id="ARBA00023002"/>
    </source>
</evidence>
<evidence type="ECO:0000256" key="2">
    <source>
        <dbReference type="ARBA" id="ARBA00022630"/>
    </source>
</evidence>
<name>A0ABV5CWU3_9ACTN</name>
<dbReference type="Gene3D" id="3.20.20.70">
    <property type="entry name" value="Aldolase class I"/>
    <property type="match status" value="1"/>
</dbReference>
<dbReference type="PANTHER" id="PTHR10578:SF107">
    <property type="entry name" value="2-HYDROXYACID OXIDASE 1"/>
    <property type="match status" value="1"/>
</dbReference>
<dbReference type="InterPro" id="IPR012133">
    <property type="entry name" value="Alpha-hydoxy_acid_DH_FMN"/>
</dbReference>
<evidence type="ECO:0000313" key="8">
    <source>
        <dbReference type="Proteomes" id="UP001582793"/>
    </source>
</evidence>
<dbReference type="InterPro" id="IPR000262">
    <property type="entry name" value="FMN-dep_DH"/>
</dbReference>
<reference evidence="7 8" key="1">
    <citation type="submission" date="2024-04" db="EMBL/GenBank/DDBJ databases">
        <title>Polymorphospora sp. isolated from Baiyangdian Lake in Xiong'an New Area.</title>
        <authorList>
            <person name="Zhang X."/>
            <person name="Liu J."/>
        </authorList>
    </citation>
    <scope>NUCLEOTIDE SEQUENCE [LARGE SCALE GENOMIC DNA]</scope>
    <source>
        <strain evidence="7 8">2-325</strain>
    </source>
</reference>
<dbReference type="InterPro" id="IPR008259">
    <property type="entry name" value="FMN_hydac_DH_AS"/>
</dbReference>
<dbReference type="SUPFAM" id="SSF51395">
    <property type="entry name" value="FMN-linked oxidoreductases"/>
    <property type="match status" value="1"/>
</dbReference>
<dbReference type="Pfam" id="PF01070">
    <property type="entry name" value="FMN_dh"/>
    <property type="match status" value="1"/>
</dbReference>
<keyword evidence="4 7" id="KW-0560">Oxidoreductase</keyword>
<comment type="similarity">
    <text evidence="5">Belongs to the FMN-dependent alpha-hydroxy acid dehydrogenase family.</text>
</comment>
<dbReference type="CDD" id="cd02809">
    <property type="entry name" value="alpha_hydroxyacid_oxid_FMN"/>
    <property type="match status" value="1"/>
</dbReference>
<organism evidence="7 8">
    <name type="scientific">Polymorphospora lycopeni</name>
    <dbReference type="NCBI Taxonomy" id="3140240"/>
    <lineage>
        <taxon>Bacteria</taxon>
        <taxon>Bacillati</taxon>
        <taxon>Actinomycetota</taxon>
        <taxon>Actinomycetes</taxon>
        <taxon>Micromonosporales</taxon>
        <taxon>Micromonosporaceae</taxon>
        <taxon>Polymorphospora</taxon>
    </lineage>
</organism>
<dbReference type="PANTHER" id="PTHR10578">
    <property type="entry name" value="S -2-HYDROXY-ACID OXIDASE-RELATED"/>
    <property type="match status" value="1"/>
</dbReference>
<evidence type="ECO:0000259" key="6">
    <source>
        <dbReference type="PROSITE" id="PS51349"/>
    </source>
</evidence>